<sequence>MDFDYTPEQEQLRQDYRTRLEAVMTPERRAAVANLTEGGAAMTECRRALGEAGLLGVAWPVEYGGGGLTALEQYIFSEEARRVNAPLPMITLNTVGPTLIQYGTDEQKSKFLPAILKGTVDFAIGYSEPGAGSDLASLRTTAVRDGDDFIINGSKMFTSGAEFADYIWLAARTDPTVKKHKGITLFIVPTDSPGFSWKPLHTMPGVSTYYTFYDDVRVPESAVVLGENQGWTLVTNQLNLERAALGNLGALEPLFNKTLKWASTTPLDDGLVIDQPWVQQALARVEAQVAAYRMLNLRVNATMSSGALGMGEASAAKVFGTELTQQVARELLDVVGQAGVRKGTAAPLKGELESAYRLAVINTFGGGANELQRDIIAMAGLGMPRAPRDMRATSASEKGSSNP</sequence>
<organism evidence="11 12">
    <name type="scientific">Mycobacterium colombiense</name>
    <dbReference type="NCBI Taxonomy" id="339268"/>
    <lineage>
        <taxon>Bacteria</taxon>
        <taxon>Bacillati</taxon>
        <taxon>Actinomycetota</taxon>
        <taxon>Actinomycetes</taxon>
        <taxon>Mycobacteriales</taxon>
        <taxon>Mycobacteriaceae</taxon>
        <taxon>Mycobacterium</taxon>
        <taxon>Mycobacterium avium complex (MAC)</taxon>
    </lineage>
</organism>
<dbReference type="PANTHER" id="PTHR43292">
    <property type="entry name" value="ACYL-COA DEHYDROGENASE"/>
    <property type="match status" value="1"/>
</dbReference>
<evidence type="ECO:0000259" key="10">
    <source>
        <dbReference type="Pfam" id="PF02771"/>
    </source>
</evidence>
<dbReference type="Pfam" id="PF02771">
    <property type="entry name" value="Acyl-CoA_dh_N"/>
    <property type="match status" value="1"/>
</dbReference>
<dbReference type="GO" id="GO:0005886">
    <property type="term" value="C:plasma membrane"/>
    <property type="evidence" value="ECO:0007669"/>
    <property type="project" value="TreeGrafter"/>
</dbReference>
<dbReference type="AlphaFoldDB" id="A0A1A2SD81"/>
<evidence type="ECO:0000313" key="12">
    <source>
        <dbReference type="Proteomes" id="UP000093861"/>
    </source>
</evidence>
<dbReference type="Pfam" id="PF00441">
    <property type="entry name" value="Acyl-CoA_dh_1"/>
    <property type="match status" value="1"/>
</dbReference>
<feature type="domain" description="Acyl-CoA dehydrogenase/oxidase C-terminal" evidence="8">
    <location>
        <begin position="228"/>
        <end position="379"/>
    </location>
</feature>
<dbReference type="Proteomes" id="UP000093861">
    <property type="component" value="Unassembled WGS sequence"/>
</dbReference>
<dbReference type="RefSeq" id="WP_064951525.1">
    <property type="nucleotide sequence ID" value="NZ_LZJS01000068.1"/>
</dbReference>
<dbReference type="InterPro" id="IPR036250">
    <property type="entry name" value="AcylCo_DH-like_C"/>
</dbReference>
<feature type="domain" description="Acyl-CoA dehydrogenase/oxidase N-terminal" evidence="10">
    <location>
        <begin position="6"/>
        <end position="118"/>
    </location>
</feature>
<dbReference type="InterPro" id="IPR046373">
    <property type="entry name" value="Acyl-CoA_Oxase/DH_mid-dom_sf"/>
</dbReference>
<dbReference type="InterPro" id="IPR006091">
    <property type="entry name" value="Acyl-CoA_Oxase/DH_mid-dom"/>
</dbReference>
<dbReference type="SUPFAM" id="SSF47203">
    <property type="entry name" value="Acyl-CoA dehydrogenase C-terminal domain-like"/>
    <property type="match status" value="1"/>
</dbReference>
<comment type="catalytic activity">
    <reaction evidence="6">
        <text>a 2,3-saturated acyl-CoA + A = a 2,3-dehydroacyl-CoA + AH2</text>
        <dbReference type="Rhea" id="RHEA:48608"/>
        <dbReference type="ChEBI" id="CHEBI:13193"/>
        <dbReference type="ChEBI" id="CHEBI:17499"/>
        <dbReference type="ChEBI" id="CHEBI:60015"/>
        <dbReference type="ChEBI" id="CHEBI:65111"/>
    </reaction>
</comment>
<evidence type="ECO:0000313" key="11">
    <source>
        <dbReference type="EMBL" id="OBH62134.1"/>
    </source>
</evidence>
<evidence type="ECO:0000256" key="4">
    <source>
        <dbReference type="ARBA" id="ARBA00022827"/>
    </source>
</evidence>
<dbReference type="Pfam" id="PF02770">
    <property type="entry name" value="Acyl-CoA_dh_M"/>
    <property type="match status" value="1"/>
</dbReference>
<reference evidence="11 12" key="1">
    <citation type="submission" date="2016-06" db="EMBL/GenBank/DDBJ databases">
        <authorList>
            <person name="Kjaerup R.B."/>
            <person name="Dalgaard T.S."/>
            <person name="Juul-Madsen H.R."/>
        </authorList>
    </citation>
    <scope>NUCLEOTIDE SEQUENCE [LARGE SCALE GENOMIC DNA]</scope>
    <source>
        <strain evidence="11 12">E2464</strain>
    </source>
</reference>
<protein>
    <submittedName>
        <fullName evidence="11">Acyl-CoA dehydrogenase</fullName>
    </submittedName>
</protein>
<feature type="domain" description="Acyl-CoA oxidase/dehydrogenase middle" evidence="9">
    <location>
        <begin position="123"/>
        <end position="215"/>
    </location>
</feature>
<evidence type="ECO:0000259" key="8">
    <source>
        <dbReference type="Pfam" id="PF00441"/>
    </source>
</evidence>
<dbReference type="GO" id="GO:0050660">
    <property type="term" value="F:flavin adenine dinucleotide binding"/>
    <property type="evidence" value="ECO:0007669"/>
    <property type="project" value="InterPro"/>
</dbReference>
<dbReference type="InterPro" id="IPR052161">
    <property type="entry name" value="Mycobact_Acyl-CoA_DH"/>
</dbReference>
<gene>
    <name evidence="11" type="ORF">A5685_02425</name>
</gene>
<accession>A0A1A2SD81</accession>
<dbReference type="InterPro" id="IPR037069">
    <property type="entry name" value="AcylCoA_DH/ox_N_sf"/>
</dbReference>
<dbReference type="FunFam" id="2.40.110.10:FF:000002">
    <property type="entry name" value="Acyl-CoA dehydrogenase fadE12"/>
    <property type="match status" value="1"/>
</dbReference>
<keyword evidence="3 7" id="KW-0285">Flavoprotein</keyword>
<evidence type="ECO:0000256" key="3">
    <source>
        <dbReference type="ARBA" id="ARBA00022630"/>
    </source>
</evidence>
<dbReference type="InterPro" id="IPR009075">
    <property type="entry name" value="AcylCo_DH/oxidase_C"/>
</dbReference>
<name>A0A1A2SD81_9MYCO</name>
<evidence type="ECO:0000256" key="2">
    <source>
        <dbReference type="ARBA" id="ARBA00009347"/>
    </source>
</evidence>
<dbReference type="GO" id="GO:0016627">
    <property type="term" value="F:oxidoreductase activity, acting on the CH-CH group of donors"/>
    <property type="evidence" value="ECO:0007669"/>
    <property type="project" value="InterPro"/>
</dbReference>
<evidence type="ECO:0000259" key="9">
    <source>
        <dbReference type="Pfam" id="PF02770"/>
    </source>
</evidence>
<dbReference type="SUPFAM" id="SSF56645">
    <property type="entry name" value="Acyl-CoA dehydrogenase NM domain-like"/>
    <property type="match status" value="1"/>
</dbReference>
<evidence type="ECO:0000256" key="1">
    <source>
        <dbReference type="ARBA" id="ARBA00001974"/>
    </source>
</evidence>
<dbReference type="Gene3D" id="1.20.140.10">
    <property type="entry name" value="Butyryl-CoA Dehydrogenase, subunit A, domain 3"/>
    <property type="match status" value="1"/>
</dbReference>
<dbReference type="EMBL" id="LZJS01000068">
    <property type="protein sequence ID" value="OBH62134.1"/>
    <property type="molecule type" value="Genomic_DNA"/>
</dbReference>
<proteinExistence type="inferred from homology"/>
<comment type="caution">
    <text evidence="11">The sequence shown here is derived from an EMBL/GenBank/DDBJ whole genome shotgun (WGS) entry which is preliminary data.</text>
</comment>
<comment type="cofactor">
    <cofactor evidence="1 7">
        <name>FAD</name>
        <dbReference type="ChEBI" id="CHEBI:57692"/>
    </cofactor>
</comment>
<evidence type="ECO:0000256" key="7">
    <source>
        <dbReference type="RuleBase" id="RU362125"/>
    </source>
</evidence>
<dbReference type="PANTHER" id="PTHR43292:SF3">
    <property type="entry name" value="ACYL-COA DEHYDROGENASE FADE29"/>
    <property type="match status" value="1"/>
</dbReference>
<comment type="similarity">
    <text evidence="2 7">Belongs to the acyl-CoA dehydrogenase family.</text>
</comment>
<keyword evidence="5 7" id="KW-0560">Oxidoreductase</keyword>
<evidence type="ECO:0000256" key="6">
    <source>
        <dbReference type="ARBA" id="ARBA00052546"/>
    </source>
</evidence>
<dbReference type="InterPro" id="IPR013786">
    <property type="entry name" value="AcylCoA_DH/ox_N"/>
</dbReference>
<evidence type="ECO:0000256" key="5">
    <source>
        <dbReference type="ARBA" id="ARBA00023002"/>
    </source>
</evidence>
<dbReference type="Gene3D" id="1.10.540.10">
    <property type="entry name" value="Acyl-CoA dehydrogenase/oxidase, N-terminal domain"/>
    <property type="match status" value="1"/>
</dbReference>
<keyword evidence="4 7" id="KW-0274">FAD</keyword>
<dbReference type="Gene3D" id="2.40.110.10">
    <property type="entry name" value="Butyryl-CoA Dehydrogenase, subunit A, domain 2"/>
    <property type="match status" value="1"/>
</dbReference>
<dbReference type="InterPro" id="IPR009100">
    <property type="entry name" value="AcylCoA_DH/oxidase_NM_dom_sf"/>
</dbReference>